<dbReference type="InterPro" id="IPR036271">
    <property type="entry name" value="Tet_transcr_reg_TetR-rel_C_sf"/>
</dbReference>
<evidence type="ECO:0000313" key="4">
    <source>
        <dbReference type="EMBL" id="OAM89195.1"/>
    </source>
</evidence>
<evidence type="ECO:0000256" key="1">
    <source>
        <dbReference type="ARBA" id="ARBA00023125"/>
    </source>
</evidence>
<comment type="caution">
    <text evidence="4">The sequence shown here is derived from an EMBL/GenBank/DDBJ whole genome shotgun (WGS) entry which is preliminary data.</text>
</comment>
<dbReference type="RefSeq" id="WP_068770922.1">
    <property type="nucleotide sequence ID" value="NZ_CP109796.1"/>
</dbReference>
<accession>A0A178IJ06</accession>
<dbReference type="InterPro" id="IPR041586">
    <property type="entry name" value="PsrA_TetR_C"/>
</dbReference>
<dbReference type="SUPFAM" id="SSF46689">
    <property type="entry name" value="Homeodomain-like"/>
    <property type="match status" value="1"/>
</dbReference>
<dbReference type="AlphaFoldDB" id="A0A178IJ06"/>
<dbReference type="GO" id="GO:0003700">
    <property type="term" value="F:DNA-binding transcription factor activity"/>
    <property type="evidence" value="ECO:0007669"/>
    <property type="project" value="TreeGrafter"/>
</dbReference>
<dbReference type="InterPro" id="IPR050109">
    <property type="entry name" value="HTH-type_TetR-like_transc_reg"/>
</dbReference>
<sequence length="235" mass="26379">MLPEKTTHKCPDHAGEGECPTKTVILDTTEELIAKNGVRAVSIRDISREARVNLAAINYHFGSKDRLLRAVLERRMSDLFDRRMAALDVIEQSRGGATVEALMEAFLGPCMARDARTRRRQEGVAKMMSRFFFEEEAMVSAVATAQFEPFRVRFGVLLRKAVPSVPADELDWRSSLAMGVLHHHLLFASMQERMRGRRARPEVEMRRLLAFCAAGLRAPPSDTRSAARKGAALKK</sequence>
<dbReference type="OrthoDB" id="9789566at2"/>
<evidence type="ECO:0000256" key="2">
    <source>
        <dbReference type="PROSITE-ProRule" id="PRU00335"/>
    </source>
</evidence>
<dbReference type="GO" id="GO:0000976">
    <property type="term" value="F:transcription cis-regulatory region binding"/>
    <property type="evidence" value="ECO:0007669"/>
    <property type="project" value="TreeGrafter"/>
</dbReference>
<dbReference type="InterPro" id="IPR009057">
    <property type="entry name" value="Homeodomain-like_sf"/>
</dbReference>
<keyword evidence="5" id="KW-1185">Reference proteome</keyword>
<evidence type="ECO:0000313" key="5">
    <source>
        <dbReference type="Proteomes" id="UP000078486"/>
    </source>
</evidence>
<keyword evidence="1 2" id="KW-0238">DNA-binding</keyword>
<evidence type="ECO:0000259" key="3">
    <source>
        <dbReference type="PROSITE" id="PS50977"/>
    </source>
</evidence>
<dbReference type="PROSITE" id="PS01081">
    <property type="entry name" value="HTH_TETR_1"/>
    <property type="match status" value="1"/>
</dbReference>
<feature type="domain" description="HTH tetR-type" evidence="3">
    <location>
        <begin position="19"/>
        <end position="79"/>
    </location>
</feature>
<organism evidence="4 5">
    <name type="scientific">Termitidicoccus mucosus</name>
    <dbReference type="NCBI Taxonomy" id="1184151"/>
    <lineage>
        <taxon>Bacteria</taxon>
        <taxon>Pseudomonadati</taxon>
        <taxon>Verrucomicrobiota</taxon>
        <taxon>Opitutia</taxon>
        <taxon>Opitutales</taxon>
        <taxon>Opitutaceae</taxon>
        <taxon>Termitidicoccus</taxon>
    </lineage>
</organism>
<dbReference type="STRING" id="1184151.AW736_14680"/>
<reference evidence="4 5" key="1">
    <citation type="submission" date="2016-01" db="EMBL/GenBank/DDBJ databases">
        <title>High potential of lignocellulose degradation of a new Verrucomicrobia species.</title>
        <authorList>
            <person name="Wang Y."/>
            <person name="Shi Y."/>
            <person name="Qiu Z."/>
            <person name="Liu S."/>
            <person name="Yang H."/>
        </authorList>
    </citation>
    <scope>NUCLEOTIDE SEQUENCE [LARGE SCALE GENOMIC DNA]</scope>
    <source>
        <strain evidence="4 5">TSB47</strain>
    </source>
</reference>
<gene>
    <name evidence="4" type="ORF">AW736_14680</name>
</gene>
<dbReference type="Pfam" id="PF00440">
    <property type="entry name" value="TetR_N"/>
    <property type="match status" value="1"/>
</dbReference>
<dbReference type="PANTHER" id="PTHR30055:SF235">
    <property type="entry name" value="TRANSCRIPTIONAL REGULATORY PROTEIN"/>
    <property type="match status" value="1"/>
</dbReference>
<dbReference type="PRINTS" id="PR00455">
    <property type="entry name" value="HTHTETR"/>
</dbReference>
<dbReference type="Proteomes" id="UP000078486">
    <property type="component" value="Unassembled WGS sequence"/>
</dbReference>
<proteinExistence type="predicted"/>
<protein>
    <recommendedName>
        <fullName evidence="3">HTH tetR-type domain-containing protein</fullName>
    </recommendedName>
</protein>
<dbReference type="Pfam" id="PF17939">
    <property type="entry name" value="TetR_C_30"/>
    <property type="match status" value="1"/>
</dbReference>
<feature type="DNA-binding region" description="H-T-H motif" evidence="2">
    <location>
        <begin position="42"/>
        <end position="61"/>
    </location>
</feature>
<dbReference type="Gene3D" id="1.10.357.10">
    <property type="entry name" value="Tetracycline Repressor, domain 2"/>
    <property type="match status" value="1"/>
</dbReference>
<dbReference type="SUPFAM" id="SSF48498">
    <property type="entry name" value="Tetracyclin repressor-like, C-terminal domain"/>
    <property type="match status" value="1"/>
</dbReference>
<dbReference type="PANTHER" id="PTHR30055">
    <property type="entry name" value="HTH-TYPE TRANSCRIPTIONAL REGULATOR RUTR"/>
    <property type="match status" value="1"/>
</dbReference>
<dbReference type="InterPro" id="IPR023772">
    <property type="entry name" value="DNA-bd_HTH_TetR-type_CS"/>
</dbReference>
<dbReference type="EMBL" id="LRRQ01000103">
    <property type="protein sequence ID" value="OAM89195.1"/>
    <property type="molecule type" value="Genomic_DNA"/>
</dbReference>
<name>A0A178IJ06_9BACT</name>
<dbReference type="PROSITE" id="PS50977">
    <property type="entry name" value="HTH_TETR_2"/>
    <property type="match status" value="1"/>
</dbReference>
<dbReference type="InterPro" id="IPR001647">
    <property type="entry name" value="HTH_TetR"/>
</dbReference>